<proteinExistence type="predicted"/>
<sequence>MDDLRRVRIDHRTQVKQPKRVEMNQLPNKLATGFTLGFPVQFERRYIRMIRSHLSEGNYFPFFEQPFAVLPAQETIHAKVYDWRLTSTAYCASEA</sequence>
<reference evidence="2" key="1">
    <citation type="submission" date="2019-12" db="UniProtKB">
        <authorList>
            <consortium name="WormBaseParasite"/>
        </authorList>
    </citation>
    <scope>IDENTIFICATION</scope>
</reference>
<evidence type="ECO:0000313" key="1">
    <source>
        <dbReference type="Proteomes" id="UP000046395"/>
    </source>
</evidence>
<evidence type="ECO:0000313" key="2">
    <source>
        <dbReference type="WBParaSite" id="TMUE_1000003064.1"/>
    </source>
</evidence>
<keyword evidence="1" id="KW-1185">Reference proteome</keyword>
<accession>A0A5S6Q779</accession>
<dbReference type="WBParaSite" id="TMUE_1000003064.1">
    <property type="protein sequence ID" value="TMUE_1000003064.1"/>
    <property type="gene ID" value="WBGene00298598"/>
</dbReference>
<dbReference type="Proteomes" id="UP000046395">
    <property type="component" value="Unassembled WGS sequence"/>
</dbReference>
<name>A0A5S6Q779_TRIMR</name>
<organism evidence="1 2">
    <name type="scientific">Trichuris muris</name>
    <name type="common">Mouse whipworm</name>
    <dbReference type="NCBI Taxonomy" id="70415"/>
    <lineage>
        <taxon>Eukaryota</taxon>
        <taxon>Metazoa</taxon>
        <taxon>Ecdysozoa</taxon>
        <taxon>Nematoda</taxon>
        <taxon>Enoplea</taxon>
        <taxon>Dorylaimia</taxon>
        <taxon>Trichinellida</taxon>
        <taxon>Trichuridae</taxon>
        <taxon>Trichuris</taxon>
    </lineage>
</organism>
<protein>
    <submittedName>
        <fullName evidence="2">Uncharacterized protein</fullName>
    </submittedName>
</protein>
<dbReference type="AlphaFoldDB" id="A0A5S6Q779"/>